<dbReference type="PATRIC" id="fig|989403.3.peg.3380"/>
<name>A0A165X2R4_9HYPH</name>
<dbReference type="AlphaFoldDB" id="A0A165X2R4"/>
<comment type="caution">
    <text evidence="1">The sequence shown here is derived from an EMBL/GenBank/DDBJ whole genome shotgun (WGS) entry which is preliminary data.</text>
</comment>
<proteinExistence type="predicted"/>
<protein>
    <submittedName>
        <fullName evidence="1">Uncharacterized protein</fullName>
    </submittedName>
</protein>
<evidence type="ECO:0000313" key="1">
    <source>
        <dbReference type="EMBL" id="KZL17287.1"/>
    </source>
</evidence>
<organism evidence="1 2">
    <name type="scientific">Pseudovibrio axinellae</name>
    <dbReference type="NCBI Taxonomy" id="989403"/>
    <lineage>
        <taxon>Bacteria</taxon>
        <taxon>Pseudomonadati</taxon>
        <taxon>Pseudomonadota</taxon>
        <taxon>Alphaproteobacteria</taxon>
        <taxon>Hyphomicrobiales</taxon>
        <taxon>Stappiaceae</taxon>
        <taxon>Pseudovibrio</taxon>
    </lineage>
</organism>
<evidence type="ECO:0000313" key="2">
    <source>
        <dbReference type="Proteomes" id="UP000076577"/>
    </source>
</evidence>
<gene>
    <name evidence="1" type="ORF">PsAD2_03154</name>
</gene>
<accession>A0A165X2R4</accession>
<reference evidence="1 2" key="1">
    <citation type="journal article" date="2016" name="Front. Microbiol.">
        <title>Comparative Genomic Analysis Reveals a Diverse Repertoire of Genes Involved in Prokaryote-Eukaryote Interactions within the Pseudovibrio Genus.</title>
        <authorList>
            <person name="Romano S."/>
            <person name="Fernandez-Guerra A."/>
            <person name="Reen F.J."/>
            <person name="Glockner F.O."/>
            <person name="Crowley S.P."/>
            <person name="O'Sullivan O."/>
            <person name="Cotter P.D."/>
            <person name="Adams C."/>
            <person name="Dobson A.D."/>
            <person name="O'Gara F."/>
        </authorList>
    </citation>
    <scope>NUCLEOTIDE SEQUENCE [LARGE SCALE GENOMIC DNA]</scope>
    <source>
        <strain evidence="1 2">Ad2</strain>
    </source>
</reference>
<dbReference type="Proteomes" id="UP000076577">
    <property type="component" value="Unassembled WGS sequence"/>
</dbReference>
<sequence>MKTSDFRRFLQTVALEHHKTGGRVFFSPNSYSMNKDNSINTIHTRVFSSIISMIGLLERYLN</sequence>
<keyword evidence="2" id="KW-1185">Reference proteome</keyword>
<dbReference type="EMBL" id="LMCB01000034">
    <property type="protein sequence ID" value="KZL17287.1"/>
    <property type="molecule type" value="Genomic_DNA"/>
</dbReference>